<name>V5I5Q8_BYSSN</name>
<accession>V5I5Q8</accession>
<keyword evidence="3" id="KW-1185">Reference proteome</keyword>
<dbReference type="Proteomes" id="UP000018001">
    <property type="component" value="Unassembled WGS sequence"/>
</dbReference>
<evidence type="ECO:0000313" key="2">
    <source>
        <dbReference type="EMBL" id="GAD99520.1"/>
    </source>
</evidence>
<sequence length="698" mass="80958">MDGPPPNKRRRTDSSPVAFPSWRDIKHDAGKLVRFVAIVNVARLSPHWGHGIAANRPLENSRVEDILQSFSRDGVRRFEKGKRLRVSMPRQIIHEILGNTFNRKEKELARHHHGRNHYDYDYPILDLSARAFHKAYVRLEDGQHRRAAVMRFCGLHPSDTRGIFSPDPLIMRTLKSTMWTIDVFEMEALDEQPLSRYVVRNEEISFQRIGYHGYMFCVFSTLWDGLTQEQRHNAKLICIQYSEMMNGTSSDYALWPHPGGCFLHHVTCVCDWFETVIGSVADRIDPADMEVLIKESQDFTSSRLRPLFFPVLDDFILGKNRVVRGNVSYLDVNWMLGHPGQQPAWPTMRDAFSGDSGHFYRYRRPQFLRVLSGQEYRALYSRLLRSRTIFPVPQWEAMAVDARQVGMLTHWILYHMVRWFKPDFNVLDRDRDSGFMWSWDEVVRDYVISRRSKPFCDSLSAAALVEKVIGICRKYRDRLDLSELKHLIESSASESEHDRDLRFSKDPWNRLLMIAWEYTDGGFPSTGHFAQYRDRHKISELFFRAECTGSLERLVAVNNSELQHIFGLFGTASEGLEQKVKAFGALYMHWILEKLRPEENRPIETYPVISDRRLVVERSLERYREMISTLDPNAASLIERDQLLPQIQPPEDSLSTSDGDIPLVALKPSHVKSSQKPVCESDSSGLAEKSRPESSPPR</sequence>
<dbReference type="InParanoid" id="V5I5Q8"/>
<organism evidence="2 3">
    <name type="scientific">Byssochlamys spectabilis (strain No. 5 / NBRC 109023)</name>
    <name type="common">Paecilomyces variotii</name>
    <dbReference type="NCBI Taxonomy" id="1356009"/>
    <lineage>
        <taxon>Eukaryota</taxon>
        <taxon>Fungi</taxon>
        <taxon>Dikarya</taxon>
        <taxon>Ascomycota</taxon>
        <taxon>Pezizomycotina</taxon>
        <taxon>Eurotiomycetes</taxon>
        <taxon>Eurotiomycetidae</taxon>
        <taxon>Eurotiales</taxon>
        <taxon>Thermoascaceae</taxon>
        <taxon>Paecilomyces</taxon>
    </lineage>
</organism>
<feature type="region of interest" description="Disordered" evidence="1">
    <location>
        <begin position="648"/>
        <end position="698"/>
    </location>
</feature>
<reference evidence="3" key="1">
    <citation type="journal article" date="2014" name="Genome Announc.">
        <title>Draft genome sequence of the formaldehyde-resistant fungus Byssochlamys spectabilis No. 5 (anamorph Paecilomyces variotii No. 5) (NBRC109023).</title>
        <authorList>
            <person name="Oka T."/>
            <person name="Ekino K."/>
            <person name="Fukuda K."/>
            <person name="Nomura Y."/>
        </authorList>
    </citation>
    <scope>NUCLEOTIDE SEQUENCE [LARGE SCALE GENOMIC DNA]</scope>
    <source>
        <strain evidence="3">No. 5 / NBRC 109023</strain>
    </source>
</reference>
<gene>
    <name evidence="2" type="ORF">PVAR5_8235</name>
</gene>
<feature type="compositionally biased region" description="Polar residues" evidence="1">
    <location>
        <begin position="671"/>
        <end position="684"/>
    </location>
</feature>
<dbReference type="AlphaFoldDB" id="V5I5Q8"/>
<dbReference type="OrthoDB" id="4434341at2759"/>
<proteinExistence type="predicted"/>
<protein>
    <submittedName>
        <fullName evidence="2">Uncharacterized protein</fullName>
    </submittedName>
</protein>
<evidence type="ECO:0000256" key="1">
    <source>
        <dbReference type="SAM" id="MobiDB-lite"/>
    </source>
</evidence>
<comment type="caution">
    <text evidence="2">The sequence shown here is derived from an EMBL/GenBank/DDBJ whole genome shotgun (WGS) entry which is preliminary data.</text>
</comment>
<dbReference type="HOGENOM" id="CLU_394816_0_0_1"/>
<evidence type="ECO:0000313" key="3">
    <source>
        <dbReference type="Proteomes" id="UP000018001"/>
    </source>
</evidence>
<dbReference type="EMBL" id="BAUL01000301">
    <property type="protein sequence ID" value="GAD99520.1"/>
    <property type="molecule type" value="Genomic_DNA"/>
</dbReference>